<dbReference type="RefSeq" id="XP_054848174.1">
    <property type="nucleotide sequence ID" value="XM_054992199.1"/>
</dbReference>
<evidence type="ECO:0000256" key="5">
    <source>
        <dbReference type="SAM" id="MobiDB-lite"/>
    </source>
</evidence>
<keyword evidence="3" id="KW-0325">Glycoprotein</keyword>
<accession>A0AA97K3I8</accession>
<dbReference type="InterPro" id="IPR036179">
    <property type="entry name" value="Ig-like_dom_sf"/>
</dbReference>
<dbReference type="AlphaFoldDB" id="A0AA97K3I8"/>
<keyword evidence="6" id="KW-1133">Transmembrane helix</keyword>
<dbReference type="SUPFAM" id="SSF48726">
    <property type="entry name" value="Immunoglobulin"/>
    <property type="match status" value="1"/>
</dbReference>
<evidence type="ECO:0000256" key="6">
    <source>
        <dbReference type="SAM" id="Phobius"/>
    </source>
</evidence>
<feature type="region of interest" description="Disordered" evidence="5">
    <location>
        <begin position="219"/>
        <end position="242"/>
    </location>
</feature>
<dbReference type="PANTHER" id="PTHR11738:SF186">
    <property type="entry name" value="OSTEOCLAST-ASSOCIATED IMMUNOGLOBULIN-LIKE RECEPTOR"/>
    <property type="match status" value="1"/>
</dbReference>
<gene>
    <name evidence="8" type="primary">LOC129338164</name>
</gene>
<evidence type="ECO:0000256" key="4">
    <source>
        <dbReference type="ARBA" id="ARBA00023319"/>
    </source>
</evidence>
<dbReference type="GO" id="GO:0002764">
    <property type="term" value="P:immune response-regulating signaling pathway"/>
    <property type="evidence" value="ECO:0007669"/>
    <property type="project" value="TreeGrafter"/>
</dbReference>
<protein>
    <submittedName>
        <fullName evidence="8">Uncharacterized protein LOC129338164 isoform X3</fullName>
    </submittedName>
</protein>
<evidence type="ECO:0000256" key="2">
    <source>
        <dbReference type="ARBA" id="ARBA00023157"/>
    </source>
</evidence>
<feature type="transmembrane region" description="Helical" evidence="6">
    <location>
        <begin position="188"/>
        <end position="211"/>
    </location>
</feature>
<sequence length="290" mass="32855">MGYRRFSMRFSMNIVFLGWWMAGQWVISRAPYLKPSVSMRSSEGVIVGGNITIHCKNEGQQHAEFSLCKLKGSSWDCQDAKKAEQNEVMFTIFNANQSNAGIYKCVYCFKENSYRERCSDYSDEIHIYIRDPRLSKPSIKLRSKEQLASGLNVTIECQGPETALNYSLYKSRVLRTSHLAQPVPPLTIIWASCAAGLLLVLLLLLFAFVLYRKRRKDSTVKERNQPANMPLEPYNSTDGDGAACEAHHDEVTYAILDQNSLKTERAAVSDRPSESSIYASVTKDRLRKGQ</sequence>
<proteinExistence type="predicted"/>
<dbReference type="InterPro" id="IPR013783">
    <property type="entry name" value="Ig-like_fold"/>
</dbReference>
<keyword evidence="6" id="KW-0472">Membrane</keyword>
<keyword evidence="7" id="KW-1185">Reference proteome</keyword>
<reference evidence="8" key="1">
    <citation type="submission" date="2025-08" db="UniProtKB">
        <authorList>
            <consortium name="RefSeq"/>
        </authorList>
    </citation>
    <scope>IDENTIFICATION</scope>
    <source>
        <tissue evidence="8">Blood</tissue>
    </source>
</reference>
<dbReference type="Proteomes" id="UP001190640">
    <property type="component" value="Chromosome 12"/>
</dbReference>
<dbReference type="FunFam" id="2.60.40.10:FF:000033">
    <property type="entry name" value="Killer cell immunoglobulin-like receptor"/>
    <property type="match status" value="1"/>
</dbReference>
<keyword evidence="1" id="KW-0677">Repeat</keyword>
<dbReference type="Gene3D" id="2.60.40.10">
    <property type="entry name" value="Immunoglobulins"/>
    <property type="match status" value="2"/>
</dbReference>
<dbReference type="InterPro" id="IPR050412">
    <property type="entry name" value="Ig-like_Receptors_ImmuneReg"/>
</dbReference>
<keyword evidence="4" id="KW-0393">Immunoglobulin domain</keyword>
<feature type="region of interest" description="Disordered" evidence="5">
    <location>
        <begin position="264"/>
        <end position="290"/>
    </location>
</feature>
<dbReference type="GeneID" id="129338164"/>
<keyword evidence="2" id="KW-1015">Disulfide bond</keyword>
<name>A0AA97K3I8_EUBMA</name>
<keyword evidence="6" id="KW-0812">Transmembrane</keyword>
<dbReference type="PANTHER" id="PTHR11738">
    <property type="entry name" value="MHC CLASS I NK CELL RECEPTOR"/>
    <property type="match status" value="1"/>
</dbReference>
<evidence type="ECO:0000256" key="1">
    <source>
        <dbReference type="ARBA" id="ARBA00022737"/>
    </source>
</evidence>
<organism evidence="7 8">
    <name type="scientific">Eublepharis macularius</name>
    <name type="common">Leopard gecko</name>
    <name type="synonym">Cyrtodactylus macularius</name>
    <dbReference type="NCBI Taxonomy" id="481883"/>
    <lineage>
        <taxon>Eukaryota</taxon>
        <taxon>Metazoa</taxon>
        <taxon>Chordata</taxon>
        <taxon>Craniata</taxon>
        <taxon>Vertebrata</taxon>
        <taxon>Euteleostomi</taxon>
        <taxon>Lepidosauria</taxon>
        <taxon>Squamata</taxon>
        <taxon>Bifurcata</taxon>
        <taxon>Gekkota</taxon>
        <taxon>Eublepharidae</taxon>
        <taxon>Eublepharinae</taxon>
        <taxon>Eublepharis</taxon>
    </lineage>
</organism>
<evidence type="ECO:0000256" key="3">
    <source>
        <dbReference type="ARBA" id="ARBA00023180"/>
    </source>
</evidence>
<evidence type="ECO:0000313" key="7">
    <source>
        <dbReference type="Proteomes" id="UP001190640"/>
    </source>
</evidence>
<evidence type="ECO:0000313" key="8">
    <source>
        <dbReference type="RefSeq" id="XP_054848174.1"/>
    </source>
</evidence>
<feature type="compositionally biased region" description="Basic and acidic residues" evidence="5">
    <location>
        <begin position="264"/>
        <end position="273"/>
    </location>
</feature>